<dbReference type="InterPro" id="IPR005625">
    <property type="entry name" value="PepSY-ass_TM"/>
</dbReference>
<protein>
    <recommendedName>
        <fullName evidence="3">PepSY-associated TM helix domain protein</fullName>
    </recommendedName>
</protein>
<keyword evidence="1" id="KW-0812">Transmembrane</keyword>
<evidence type="ECO:0000256" key="1">
    <source>
        <dbReference type="SAM" id="Phobius"/>
    </source>
</evidence>
<dbReference type="EMBL" id="LS423452">
    <property type="protein sequence ID" value="SPS06992.1"/>
    <property type="molecule type" value="Genomic_DNA"/>
</dbReference>
<evidence type="ECO:0000313" key="2">
    <source>
        <dbReference type="EMBL" id="SPS06992.1"/>
    </source>
</evidence>
<name>A0A2X0RA52_9PROT</name>
<proteinExistence type="predicted"/>
<organism evidence="2">
    <name type="scientific">Candidatus Nitrotoga fabula</name>
    <dbReference type="NCBI Taxonomy" id="2182327"/>
    <lineage>
        <taxon>Bacteria</taxon>
        <taxon>Pseudomonadati</taxon>
        <taxon>Pseudomonadota</taxon>
        <taxon>Betaproteobacteria</taxon>
        <taxon>Nitrosomonadales</taxon>
        <taxon>Gallionellaceae</taxon>
        <taxon>Candidatus Nitrotoga</taxon>
    </lineage>
</organism>
<dbReference type="Pfam" id="PF03929">
    <property type="entry name" value="PepSY_TM"/>
    <property type="match status" value="1"/>
</dbReference>
<feature type="transmembrane region" description="Helical" evidence="1">
    <location>
        <begin position="211"/>
        <end position="235"/>
    </location>
</feature>
<keyword evidence="1" id="KW-1133">Transmembrane helix</keyword>
<dbReference type="AlphaFoldDB" id="A0A2X0RA52"/>
<gene>
    <name evidence="2" type="ORF">NITFAB_2590</name>
</gene>
<feature type="transmembrane region" description="Helical" evidence="1">
    <location>
        <begin position="12"/>
        <end position="32"/>
    </location>
</feature>
<evidence type="ECO:0008006" key="3">
    <source>
        <dbReference type="Google" id="ProtNLM"/>
    </source>
</evidence>
<accession>A0A2X0RA52</accession>
<sequence>MMNIHDVRRWHGLAGASFVFFWLYLLFSGLLVNHSDMFGLYKHEIRCSWLSNWYEIPAAEPKEGYELGKGYLSWDGNRWVLDDVLLSDSIGRPVGAVEAGGFNYVATATDLFLYHSDGELFEKREKQFLPGHPILAIGKTGADVVLQTPFGVYVSEDKKNWKKTSVTGITWSYLQDLPAEARTRSAEVLAPGVPLQRVIQDIHSGRIFGRYAVWFLDVISLALVGLSISGFWLYWRLR</sequence>
<keyword evidence="1" id="KW-0472">Membrane</keyword>
<reference evidence="2" key="1">
    <citation type="submission" date="2018-05" db="EMBL/GenBank/DDBJ databases">
        <authorList>
            <person name="Lanie J.A."/>
            <person name="Ng W.-L."/>
            <person name="Kazmierczak K.M."/>
            <person name="Andrzejewski T.M."/>
            <person name="Davidsen T.M."/>
            <person name="Wayne K.J."/>
            <person name="Tettelin H."/>
            <person name="Glass J.I."/>
            <person name="Rusch D."/>
            <person name="Podicherti R."/>
            <person name="Tsui H.-C.T."/>
            <person name="Winkler M.E."/>
        </authorList>
    </citation>
    <scope>NUCLEOTIDE SEQUENCE</scope>
    <source>
        <strain evidence="2">KNB</strain>
    </source>
</reference>